<evidence type="ECO:0000256" key="5">
    <source>
        <dbReference type="ARBA" id="ARBA00012814"/>
    </source>
</evidence>
<dbReference type="SUPFAM" id="SSF46955">
    <property type="entry name" value="Putative DNA-binding domain"/>
    <property type="match status" value="1"/>
</dbReference>
<evidence type="ECO:0000256" key="3">
    <source>
        <dbReference type="ARBA" id="ARBA00008653"/>
    </source>
</evidence>
<dbReference type="PROSITE" id="PS51483">
    <property type="entry name" value="B5"/>
    <property type="match status" value="1"/>
</dbReference>
<keyword evidence="16" id="KW-0030">Aminoacyl-tRNA synthetase</keyword>
<feature type="domain" description="B5" evidence="21">
    <location>
        <begin position="412"/>
        <end position="488"/>
    </location>
</feature>
<dbReference type="InterPro" id="IPR012340">
    <property type="entry name" value="NA-bd_OB-fold"/>
</dbReference>
<evidence type="ECO:0000256" key="8">
    <source>
        <dbReference type="ARBA" id="ARBA00022555"/>
    </source>
</evidence>
<comment type="similarity">
    <text evidence="3">Belongs to the phenylalanyl-tRNA synthetase beta subunit family. Type 1 subfamily.</text>
</comment>
<dbReference type="SMART" id="SM00874">
    <property type="entry name" value="B5"/>
    <property type="match status" value="1"/>
</dbReference>
<dbReference type="GO" id="GO:0000049">
    <property type="term" value="F:tRNA binding"/>
    <property type="evidence" value="ECO:0007669"/>
    <property type="project" value="UniProtKB-KW"/>
</dbReference>
<keyword evidence="9" id="KW-0436">Ligase</keyword>
<sequence length="724" mass="79253">MKITYNWLKEYVDFDWSVEELAERITMLGVEVEGIEESGGAFEGIVVGEVVTRDQHPNADKLSLCKVNDGTQELQIVCGATNFQAGDKVALATIGTEMPVEQDQKPFVIKEGKIRGETSQGMMCSGSELKLSEDHEGILILPKDALVGQAFGDHLGQAQKDTVYDLEVTPNRPDLNGVMGIAREISALTGNPLKMPNTDLSESGSNISESVAVEIKDSGLCPRYNARVIRGVNVAPSPEWLSARLEQVGIRPINNIVDATNYVMMEAGQPLHAFDLNLLGKAEGKHTVVVRRASVGEKFTTLDDQEHELIEDNLLIADCEKGIALAGVMGGLDTEIQTDTQDVLLESAYFNPQNIRATSKDLGLHTDASYRFERGADVSCIDWVSRRATKLIMDVAGGELLAGDVDAFPGQPEVREITLRHARTDALLGISIEPAIAVKYLQGLDLELLSQDEGSAVFRIPTWRVDLKREVDLIEEVCRMHGVDQIPATPPRGCLGENGFDAQHDVLGQVHDILIGVGIDEAQGQTLISDESAALISGDFLRLEYPLASDMNVLRPSLLPGLLDSLRNNLTRQNQNIRLFEVGRNFAAGPVETRCVALLLTGARNAAFWRGEEAKVDMSDLKGVIEELLESLGVYGVEFVRQEEVSSLYLESAELRMGKQVIGSMGQLLPVLGKRYEARDAVYLAEMNLDALIQRRTTNKSFKSLPQFPASERDVAMLVDESVT</sequence>
<dbReference type="GO" id="GO:0006432">
    <property type="term" value="P:phenylalanyl-tRNA aminoacylation"/>
    <property type="evidence" value="ECO:0007669"/>
    <property type="project" value="InterPro"/>
</dbReference>
<dbReference type="Gene3D" id="2.40.50.140">
    <property type="entry name" value="Nucleic acid-binding proteins"/>
    <property type="match status" value="1"/>
</dbReference>
<dbReference type="Pfam" id="PF03483">
    <property type="entry name" value="B3_4"/>
    <property type="match status" value="1"/>
</dbReference>
<dbReference type="Gene3D" id="3.30.930.10">
    <property type="entry name" value="Bira Bifunctional Protein, Domain 2"/>
    <property type="match status" value="1"/>
</dbReference>
<dbReference type="SUPFAM" id="SSF55681">
    <property type="entry name" value="Class II aaRS and biotin synthetases"/>
    <property type="match status" value="1"/>
</dbReference>
<dbReference type="Pfam" id="PF03484">
    <property type="entry name" value="B5"/>
    <property type="match status" value="1"/>
</dbReference>
<evidence type="ECO:0000256" key="15">
    <source>
        <dbReference type="ARBA" id="ARBA00022917"/>
    </source>
</evidence>
<keyword evidence="14" id="KW-0694">RNA-binding</keyword>
<comment type="catalytic activity">
    <reaction evidence="18">
        <text>tRNA(Phe) + L-phenylalanine + ATP = L-phenylalanyl-tRNA(Phe) + AMP + diphosphate + H(+)</text>
        <dbReference type="Rhea" id="RHEA:19413"/>
        <dbReference type="Rhea" id="RHEA-COMP:9668"/>
        <dbReference type="Rhea" id="RHEA-COMP:9699"/>
        <dbReference type="ChEBI" id="CHEBI:15378"/>
        <dbReference type="ChEBI" id="CHEBI:30616"/>
        <dbReference type="ChEBI" id="CHEBI:33019"/>
        <dbReference type="ChEBI" id="CHEBI:58095"/>
        <dbReference type="ChEBI" id="CHEBI:78442"/>
        <dbReference type="ChEBI" id="CHEBI:78531"/>
        <dbReference type="ChEBI" id="CHEBI:456215"/>
        <dbReference type="EC" id="6.1.1.20"/>
    </reaction>
</comment>
<dbReference type="InterPro" id="IPR005147">
    <property type="entry name" value="tRNA_synthase_B5-dom"/>
</dbReference>
<dbReference type="InterPro" id="IPR045864">
    <property type="entry name" value="aa-tRNA-synth_II/BPL/LPL"/>
</dbReference>
<name>A0A382ARG5_9ZZZZ</name>
<dbReference type="GO" id="GO:0000287">
    <property type="term" value="F:magnesium ion binding"/>
    <property type="evidence" value="ECO:0007669"/>
    <property type="project" value="InterPro"/>
</dbReference>
<dbReference type="Gene3D" id="3.30.56.10">
    <property type="match status" value="2"/>
</dbReference>
<feature type="domain" description="TRNA-binding" evidence="19">
    <location>
        <begin position="39"/>
        <end position="152"/>
    </location>
</feature>
<dbReference type="InterPro" id="IPR033714">
    <property type="entry name" value="tRNA_bind_bactPheRS"/>
</dbReference>
<evidence type="ECO:0000256" key="2">
    <source>
        <dbReference type="ARBA" id="ARBA00004496"/>
    </source>
</evidence>
<evidence type="ECO:0000313" key="22">
    <source>
        <dbReference type="EMBL" id="SVB04086.1"/>
    </source>
</evidence>
<evidence type="ECO:0000256" key="18">
    <source>
        <dbReference type="ARBA" id="ARBA00049255"/>
    </source>
</evidence>
<evidence type="ECO:0000256" key="6">
    <source>
        <dbReference type="ARBA" id="ARBA00017032"/>
    </source>
</evidence>
<dbReference type="PROSITE" id="PS51447">
    <property type="entry name" value="FDX_ACB"/>
    <property type="match status" value="1"/>
</dbReference>
<dbReference type="SUPFAM" id="SSF50249">
    <property type="entry name" value="Nucleic acid-binding proteins"/>
    <property type="match status" value="1"/>
</dbReference>
<evidence type="ECO:0000256" key="16">
    <source>
        <dbReference type="ARBA" id="ARBA00023146"/>
    </source>
</evidence>
<dbReference type="NCBIfam" id="NF045760">
    <property type="entry name" value="YtpR"/>
    <property type="match status" value="1"/>
</dbReference>
<dbReference type="InterPro" id="IPR009061">
    <property type="entry name" value="DNA-bd_dom_put_sf"/>
</dbReference>
<dbReference type="NCBIfam" id="TIGR00472">
    <property type="entry name" value="pheT_bact"/>
    <property type="match status" value="1"/>
</dbReference>
<keyword evidence="10" id="KW-0479">Metal-binding</keyword>
<evidence type="ECO:0000256" key="7">
    <source>
        <dbReference type="ARBA" id="ARBA00022490"/>
    </source>
</evidence>
<comment type="cofactor">
    <cofactor evidence="1">
        <name>Mg(2+)</name>
        <dbReference type="ChEBI" id="CHEBI:18420"/>
    </cofactor>
</comment>
<evidence type="ECO:0000256" key="10">
    <source>
        <dbReference type="ARBA" id="ARBA00022723"/>
    </source>
</evidence>
<dbReference type="FunFam" id="2.40.50.140:FF:000045">
    <property type="entry name" value="Phenylalanine--tRNA ligase beta subunit"/>
    <property type="match status" value="1"/>
</dbReference>
<evidence type="ECO:0000256" key="14">
    <source>
        <dbReference type="ARBA" id="ARBA00022884"/>
    </source>
</evidence>
<evidence type="ECO:0000256" key="11">
    <source>
        <dbReference type="ARBA" id="ARBA00022741"/>
    </source>
</evidence>
<keyword evidence="8" id="KW-0820">tRNA-binding</keyword>
<gene>
    <name evidence="22" type="ORF">METZ01_LOCUS156940</name>
</gene>
<dbReference type="GO" id="GO:0004826">
    <property type="term" value="F:phenylalanine-tRNA ligase activity"/>
    <property type="evidence" value="ECO:0007669"/>
    <property type="project" value="UniProtKB-EC"/>
</dbReference>
<protein>
    <recommendedName>
        <fullName evidence="6">Phenylalanine--tRNA ligase beta subunit</fullName>
        <ecNumber evidence="5">6.1.1.20</ecNumber>
    </recommendedName>
    <alternativeName>
        <fullName evidence="17">Phenylalanyl-tRNA synthetase beta subunit</fullName>
    </alternativeName>
</protein>
<dbReference type="PANTHER" id="PTHR10947:SF0">
    <property type="entry name" value="PHENYLALANINE--TRNA LIGASE BETA SUBUNIT"/>
    <property type="match status" value="1"/>
</dbReference>
<dbReference type="EMBL" id="UINC01026507">
    <property type="protein sequence ID" value="SVB04086.1"/>
    <property type="molecule type" value="Genomic_DNA"/>
</dbReference>
<dbReference type="EC" id="6.1.1.20" evidence="5"/>
<keyword evidence="7" id="KW-0963">Cytoplasm</keyword>
<dbReference type="InterPro" id="IPR005146">
    <property type="entry name" value="B3/B4_tRNA-bd"/>
</dbReference>
<evidence type="ECO:0000256" key="12">
    <source>
        <dbReference type="ARBA" id="ARBA00022840"/>
    </source>
</evidence>
<dbReference type="InterPro" id="IPR004532">
    <property type="entry name" value="Phe-tRNA-ligase_IIc_bsu_bact"/>
</dbReference>
<dbReference type="PROSITE" id="PS50886">
    <property type="entry name" value="TRBD"/>
    <property type="match status" value="1"/>
</dbReference>
<evidence type="ECO:0000259" key="20">
    <source>
        <dbReference type="PROSITE" id="PS51447"/>
    </source>
</evidence>
<dbReference type="Pfam" id="PF01588">
    <property type="entry name" value="tRNA_bind"/>
    <property type="match status" value="1"/>
</dbReference>
<dbReference type="InterPro" id="IPR020825">
    <property type="entry name" value="Phe-tRNA_synthase-like_B3/B4"/>
</dbReference>
<feature type="non-terminal residue" evidence="22">
    <location>
        <position position="724"/>
    </location>
</feature>
<keyword evidence="11" id="KW-0547">Nucleotide-binding</keyword>
<dbReference type="Pfam" id="PF17759">
    <property type="entry name" value="tRNA_synthFbeta"/>
    <property type="match status" value="1"/>
</dbReference>
<evidence type="ECO:0000256" key="9">
    <source>
        <dbReference type="ARBA" id="ARBA00022598"/>
    </source>
</evidence>
<dbReference type="SUPFAM" id="SSF56037">
    <property type="entry name" value="PheT/TilS domain"/>
    <property type="match status" value="1"/>
</dbReference>
<evidence type="ECO:0000256" key="4">
    <source>
        <dbReference type="ARBA" id="ARBA00011209"/>
    </source>
</evidence>
<dbReference type="FunFam" id="3.50.40.10:FF:000001">
    <property type="entry name" value="Phenylalanine--tRNA ligase beta subunit"/>
    <property type="match status" value="1"/>
</dbReference>
<keyword evidence="15" id="KW-0648">Protein biosynthesis</keyword>
<comment type="subcellular location">
    <subcellularLocation>
        <location evidence="2">Cytoplasm</location>
    </subcellularLocation>
</comment>
<dbReference type="CDD" id="cd00769">
    <property type="entry name" value="PheRS_beta_core"/>
    <property type="match status" value="1"/>
</dbReference>
<dbReference type="PANTHER" id="PTHR10947">
    <property type="entry name" value="PHENYLALANYL-TRNA SYNTHETASE BETA CHAIN AND LEUCINE-RICH REPEAT-CONTAINING PROTEIN 47"/>
    <property type="match status" value="1"/>
</dbReference>
<reference evidence="22" key="1">
    <citation type="submission" date="2018-05" db="EMBL/GenBank/DDBJ databases">
        <authorList>
            <person name="Lanie J.A."/>
            <person name="Ng W.-L."/>
            <person name="Kazmierczak K.M."/>
            <person name="Andrzejewski T.M."/>
            <person name="Davidsen T.M."/>
            <person name="Wayne K.J."/>
            <person name="Tettelin H."/>
            <person name="Glass J.I."/>
            <person name="Rusch D."/>
            <person name="Podicherti R."/>
            <person name="Tsui H.-C.T."/>
            <person name="Winkler M.E."/>
        </authorList>
    </citation>
    <scope>NUCLEOTIDE SEQUENCE</scope>
</reference>
<evidence type="ECO:0000259" key="21">
    <source>
        <dbReference type="PROSITE" id="PS51483"/>
    </source>
</evidence>
<dbReference type="AlphaFoldDB" id="A0A382ARG5"/>
<dbReference type="InterPro" id="IPR041616">
    <property type="entry name" value="PheRS_beta_core"/>
</dbReference>
<dbReference type="InterPro" id="IPR002547">
    <property type="entry name" value="tRNA-bd_dom"/>
</dbReference>
<dbReference type="Gene3D" id="3.50.40.10">
    <property type="entry name" value="Phenylalanyl-trna Synthetase, Chain B, domain 3"/>
    <property type="match status" value="1"/>
</dbReference>
<dbReference type="HAMAP" id="MF_00283">
    <property type="entry name" value="Phe_tRNA_synth_beta1"/>
    <property type="match status" value="1"/>
</dbReference>
<keyword evidence="12" id="KW-0067">ATP-binding</keyword>
<dbReference type="GO" id="GO:0009328">
    <property type="term" value="C:phenylalanine-tRNA ligase complex"/>
    <property type="evidence" value="ECO:0007669"/>
    <property type="project" value="TreeGrafter"/>
</dbReference>
<evidence type="ECO:0000256" key="13">
    <source>
        <dbReference type="ARBA" id="ARBA00022842"/>
    </source>
</evidence>
<organism evidence="22">
    <name type="scientific">marine metagenome</name>
    <dbReference type="NCBI Taxonomy" id="408172"/>
    <lineage>
        <taxon>unclassified sequences</taxon>
        <taxon>metagenomes</taxon>
        <taxon>ecological metagenomes</taxon>
    </lineage>
</organism>
<keyword evidence="13" id="KW-0460">Magnesium</keyword>
<feature type="domain" description="FDX-ACB" evidence="20">
    <location>
        <begin position="706"/>
        <end position="724"/>
    </location>
</feature>
<accession>A0A382ARG5</accession>
<evidence type="ECO:0000256" key="17">
    <source>
        <dbReference type="ARBA" id="ARBA00033189"/>
    </source>
</evidence>
<dbReference type="GO" id="GO:0005524">
    <property type="term" value="F:ATP binding"/>
    <property type="evidence" value="ECO:0007669"/>
    <property type="project" value="UniProtKB-KW"/>
</dbReference>
<dbReference type="InterPro" id="IPR005121">
    <property type="entry name" value="Fdx_antiC-bd"/>
</dbReference>
<dbReference type="InterPro" id="IPR045060">
    <property type="entry name" value="Phe-tRNA-ligase_IIc_bsu"/>
</dbReference>
<dbReference type="CDD" id="cd02796">
    <property type="entry name" value="tRNA_bind_bactPheRS"/>
    <property type="match status" value="1"/>
</dbReference>
<proteinExistence type="inferred from homology"/>
<evidence type="ECO:0000256" key="1">
    <source>
        <dbReference type="ARBA" id="ARBA00001946"/>
    </source>
</evidence>
<dbReference type="SMART" id="SM00873">
    <property type="entry name" value="B3_4"/>
    <property type="match status" value="1"/>
</dbReference>
<comment type="subunit">
    <text evidence="4">Tetramer of two alpha and two beta subunits.</text>
</comment>
<evidence type="ECO:0000259" key="19">
    <source>
        <dbReference type="PROSITE" id="PS50886"/>
    </source>
</evidence>